<sequence length="395" mass="42894">MMASSTNSWLHTNLLPQHDSQQQNSSHVLYHNSENLLHGAPSSHLNQSQHLESGHGSHAMEPYCQPLHDTLHAGLHLLGDSQQPVQPANVFPGSSGRVAGSNENGDPTSARKVHKADREKLRRDRLNEQFGELAGVLDPDRPKNDKATILGDSVQVVKELRAEVKRLKSEQTTLLDESRDLAQEKTELREEKAALKTETEQLQAQLEQRLCGMLPWMSMDPSTVMMGAGPYPYPMPVPQPVTGPTSGQLPPTSETPQLPHQPLAAPPTYLSMAPPVVAGQSRSHPHVPFPQYPSAGMGQSYASHVSSRPTATSPEPQGVETSLQLQTPGGPSPSPSVAHSPSHRKTNAGGARPQVWFSKGISKQTNKQTPSCSTRHNVQAQSPHMLVGDKKEAHQ</sequence>
<evidence type="ECO:0000313" key="8">
    <source>
        <dbReference type="EMBL" id="CAK9266554.1"/>
    </source>
</evidence>
<organism evidence="8 9">
    <name type="scientific">Sphagnum jensenii</name>
    <dbReference type="NCBI Taxonomy" id="128206"/>
    <lineage>
        <taxon>Eukaryota</taxon>
        <taxon>Viridiplantae</taxon>
        <taxon>Streptophyta</taxon>
        <taxon>Embryophyta</taxon>
        <taxon>Bryophyta</taxon>
        <taxon>Sphagnophytina</taxon>
        <taxon>Sphagnopsida</taxon>
        <taxon>Sphagnales</taxon>
        <taxon>Sphagnaceae</taxon>
        <taxon>Sphagnum</taxon>
    </lineage>
</organism>
<reference evidence="8" key="1">
    <citation type="submission" date="2024-02" db="EMBL/GenBank/DDBJ databases">
        <authorList>
            <consortium name="ELIXIR-Norway"/>
            <consortium name="Elixir Norway"/>
        </authorList>
    </citation>
    <scope>NUCLEOTIDE SEQUENCE</scope>
</reference>
<evidence type="ECO:0000256" key="6">
    <source>
        <dbReference type="SAM" id="MobiDB-lite"/>
    </source>
</evidence>
<dbReference type="SUPFAM" id="SSF47459">
    <property type="entry name" value="HLH, helix-loop-helix DNA-binding domain"/>
    <property type="match status" value="1"/>
</dbReference>
<evidence type="ECO:0000256" key="3">
    <source>
        <dbReference type="ARBA" id="ARBA00023163"/>
    </source>
</evidence>
<feature type="compositionally biased region" description="Polar residues" evidence="6">
    <location>
        <begin position="361"/>
        <end position="382"/>
    </location>
</feature>
<proteinExistence type="predicted"/>
<evidence type="ECO:0000256" key="5">
    <source>
        <dbReference type="SAM" id="Coils"/>
    </source>
</evidence>
<keyword evidence="2" id="KW-0238">DNA-binding</keyword>
<evidence type="ECO:0000256" key="2">
    <source>
        <dbReference type="ARBA" id="ARBA00023125"/>
    </source>
</evidence>
<evidence type="ECO:0000256" key="1">
    <source>
        <dbReference type="ARBA" id="ARBA00023015"/>
    </source>
</evidence>
<feature type="domain" description="BHLH" evidence="7">
    <location>
        <begin position="110"/>
        <end position="160"/>
    </location>
</feature>
<dbReference type="Gene3D" id="4.10.280.10">
    <property type="entry name" value="Helix-loop-helix DNA-binding domain"/>
    <property type="match status" value="1"/>
</dbReference>
<keyword evidence="5" id="KW-0175">Coiled coil</keyword>
<dbReference type="PANTHER" id="PTHR47001:SF1">
    <property type="entry name" value="TRANSCRIPTION FACTOR BHLH11"/>
    <property type="match status" value="1"/>
</dbReference>
<dbReference type="CDD" id="cd11446">
    <property type="entry name" value="bHLH_AtILR3_like"/>
    <property type="match status" value="1"/>
</dbReference>
<protein>
    <recommendedName>
        <fullName evidence="7">BHLH domain-containing protein</fullName>
    </recommendedName>
</protein>
<dbReference type="EMBL" id="OZ020113">
    <property type="protein sequence ID" value="CAK9266554.1"/>
    <property type="molecule type" value="Genomic_DNA"/>
</dbReference>
<keyword evidence="4" id="KW-0539">Nucleus</keyword>
<feature type="region of interest" description="Disordered" evidence="6">
    <location>
        <begin position="82"/>
        <end position="120"/>
    </location>
</feature>
<dbReference type="InterPro" id="IPR057075">
    <property type="entry name" value="bHLH_IRO3"/>
</dbReference>
<dbReference type="InterPro" id="IPR036638">
    <property type="entry name" value="HLH_DNA-bd_sf"/>
</dbReference>
<keyword evidence="9" id="KW-1185">Reference proteome</keyword>
<name>A0ABP0WIB2_9BRYO</name>
<feature type="region of interest" description="Disordered" evidence="6">
    <location>
        <begin position="237"/>
        <end position="395"/>
    </location>
</feature>
<dbReference type="Proteomes" id="UP001497444">
    <property type="component" value="Chromosome 18"/>
</dbReference>
<keyword evidence="1" id="KW-0805">Transcription regulation</keyword>
<dbReference type="PANTHER" id="PTHR47001">
    <property type="entry name" value="TRANSCRIPTION FACTOR BHLH121"/>
    <property type="match status" value="1"/>
</dbReference>
<dbReference type="InterPro" id="IPR044579">
    <property type="entry name" value="bHLH11/121"/>
</dbReference>
<feature type="compositionally biased region" description="Low complexity" evidence="6">
    <location>
        <begin position="255"/>
        <end position="268"/>
    </location>
</feature>
<dbReference type="SMART" id="SM00353">
    <property type="entry name" value="HLH"/>
    <property type="match status" value="1"/>
</dbReference>
<feature type="coiled-coil region" evidence="5">
    <location>
        <begin position="150"/>
        <end position="208"/>
    </location>
</feature>
<dbReference type="Pfam" id="PF23177">
    <property type="entry name" value="bHLH_IRO3"/>
    <property type="match status" value="1"/>
</dbReference>
<dbReference type="PROSITE" id="PS50888">
    <property type="entry name" value="BHLH"/>
    <property type="match status" value="1"/>
</dbReference>
<feature type="region of interest" description="Disordered" evidence="6">
    <location>
        <begin position="37"/>
        <end position="63"/>
    </location>
</feature>
<gene>
    <name evidence="8" type="ORF">CSSPJE1EN1_LOCUS12032</name>
</gene>
<evidence type="ECO:0000259" key="7">
    <source>
        <dbReference type="PROSITE" id="PS50888"/>
    </source>
</evidence>
<accession>A0ABP0WIB2</accession>
<evidence type="ECO:0000313" key="9">
    <source>
        <dbReference type="Proteomes" id="UP001497444"/>
    </source>
</evidence>
<dbReference type="InterPro" id="IPR011598">
    <property type="entry name" value="bHLH_dom"/>
</dbReference>
<evidence type="ECO:0000256" key="4">
    <source>
        <dbReference type="ARBA" id="ARBA00023242"/>
    </source>
</evidence>
<keyword evidence="3" id="KW-0804">Transcription</keyword>
<feature type="compositionally biased region" description="Polar residues" evidence="6">
    <location>
        <begin position="300"/>
        <end position="327"/>
    </location>
</feature>